<protein>
    <submittedName>
        <fullName evidence="6">DUF1932 domain-containing protein</fullName>
    </submittedName>
</protein>
<feature type="domain" description="6-phosphogluconate dehydrogenase NADP-binding" evidence="4">
    <location>
        <begin position="11"/>
        <end position="150"/>
    </location>
</feature>
<comment type="similarity">
    <text evidence="1">Belongs to the HIBADH-related family.</text>
</comment>
<evidence type="ECO:0000259" key="5">
    <source>
        <dbReference type="Pfam" id="PF09130"/>
    </source>
</evidence>
<feature type="active site" evidence="3">
    <location>
        <position position="166"/>
    </location>
</feature>
<reference evidence="6" key="1">
    <citation type="submission" date="2019-12" db="EMBL/GenBank/DDBJ databases">
        <title>Actinomadura physcomitrii sp. nov., a novel actinomycete isolated from moss [Physcomitrium sphaericum (Ludw) Fuernr].</title>
        <authorList>
            <person name="Zhuang X."/>
        </authorList>
    </citation>
    <scope>NUCLEOTIDE SEQUENCE [LARGE SCALE GENOMIC DNA]</scope>
    <source>
        <strain evidence="6">LD22</strain>
    </source>
</reference>
<accession>A0A6I4M7D5</accession>
<evidence type="ECO:0000256" key="1">
    <source>
        <dbReference type="ARBA" id="ARBA00009080"/>
    </source>
</evidence>
<proteinExistence type="inferred from homology"/>
<organism evidence="6 7">
    <name type="scientific">Actinomadura physcomitrii</name>
    <dbReference type="NCBI Taxonomy" id="2650748"/>
    <lineage>
        <taxon>Bacteria</taxon>
        <taxon>Bacillati</taxon>
        <taxon>Actinomycetota</taxon>
        <taxon>Actinomycetes</taxon>
        <taxon>Streptosporangiales</taxon>
        <taxon>Thermomonosporaceae</taxon>
        <taxon>Actinomadura</taxon>
    </lineage>
</organism>
<sequence length="259" mass="25650">MSQGTGRTPVVAVLGLGEAGGAIARDLVAAGAAVRAYDPAVPAPDGAVAATGEADAAAGADLVLSVNSAHDAAYALRAGVPGAGGAVWAELNTASPGLKRELAATAKAAGVRFADVAIMAPVPGRGLSTPMLASGDAAADAAAILTGFGASVEVMDAEAGAAATRKLLRSVFFKGLAASVVEALEAARAAGCEDWLRGNIVEELAAAGEPTVDRLVAGTHRHAVRRAAEMAAAADMLKELDVPPTMAAASRDLLRRLSR</sequence>
<dbReference type="SUPFAM" id="SSF51735">
    <property type="entry name" value="NAD(P)-binding Rossmann-fold domains"/>
    <property type="match status" value="1"/>
</dbReference>
<dbReference type="Pfam" id="PF03446">
    <property type="entry name" value="NAD_binding_2"/>
    <property type="match status" value="1"/>
</dbReference>
<dbReference type="Pfam" id="PF09130">
    <property type="entry name" value="DUF1932"/>
    <property type="match status" value="1"/>
</dbReference>
<dbReference type="EMBL" id="WBMS02000010">
    <property type="protein sequence ID" value="MWA01683.1"/>
    <property type="molecule type" value="Genomic_DNA"/>
</dbReference>
<dbReference type="InterPro" id="IPR006115">
    <property type="entry name" value="6PGDH_NADP-bd"/>
</dbReference>
<evidence type="ECO:0000313" key="7">
    <source>
        <dbReference type="Proteomes" id="UP000462055"/>
    </source>
</evidence>
<evidence type="ECO:0000256" key="2">
    <source>
        <dbReference type="ARBA" id="ARBA00023002"/>
    </source>
</evidence>
<dbReference type="InterPro" id="IPR013328">
    <property type="entry name" value="6PGD_dom2"/>
</dbReference>
<keyword evidence="7" id="KW-1185">Reference proteome</keyword>
<dbReference type="Gene3D" id="3.40.50.720">
    <property type="entry name" value="NAD(P)-binding Rossmann-like Domain"/>
    <property type="match status" value="1"/>
</dbReference>
<name>A0A6I4M7D5_9ACTN</name>
<evidence type="ECO:0000256" key="3">
    <source>
        <dbReference type="PIRSR" id="PIRSR000103-1"/>
    </source>
</evidence>
<dbReference type="GO" id="GO:0050661">
    <property type="term" value="F:NADP binding"/>
    <property type="evidence" value="ECO:0007669"/>
    <property type="project" value="InterPro"/>
</dbReference>
<dbReference type="InterPro" id="IPR008927">
    <property type="entry name" value="6-PGluconate_DH-like_C_sf"/>
</dbReference>
<dbReference type="InterPro" id="IPR015814">
    <property type="entry name" value="Pgluconate_DH_NAD-bd_C"/>
</dbReference>
<dbReference type="InterPro" id="IPR015815">
    <property type="entry name" value="HIBADH-related"/>
</dbReference>
<feature type="domain" description="Phosphogluconate dehydrogenase NAD-binding putative C-terminal" evidence="5">
    <location>
        <begin position="187"/>
        <end position="256"/>
    </location>
</feature>
<dbReference type="RefSeq" id="WP_151594173.1">
    <property type="nucleotide sequence ID" value="NZ_WBMS02000010.1"/>
</dbReference>
<dbReference type="InterPro" id="IPR036291">
    <property type="entry name" value="NAD(P)-bd_dom_sf"/>
</dbReference>
<evidence type="ECO:0000313" key="6">
    <source>
        <dbReference type="EMBL" id="MWA01683.1"/>
    </source>
</evidence>
<dbReference type="Gene3D" id="1.10.1040.10">
    <property type="entry name" value="N-(1-d-carboxylethyl)-l-norvaline Dehydrogenase, domain 2"/>
    <property type="match status" value="1"/>
</dbReference>
<gene>
    <name evidence="6" type="ORF">F8568_015130</name>
</gene>
<dbReference type="SUPFAM" id="SSF48179">
    <property type="entry name" value="6-phosphogluconate dehydrogenase C-terminal domain-like"/>
    <property type="match status" value="1"/>
</dbReference>
<dbReference type="GO" id="GO:0016491">
    <property type="term" value="F:oxidoreductase activity"/>
    <property type="evidence" value="ECO:0007669"/>
    <property type="project" value="UniProtKB-KW"/>
</dbReference>
<dbReference type="Proteomes" id="UP000462055">
    <property type="component" value="Unassembled WGS sequence"/>
</dbReference>
<dbReference type="PIRSF" id="PIRSF000103">
    <property type="entry name" value="HIBADH"/>
    <property type="match status" value="1"/>
</dbReference>
<comment type="caution">
    <text evidence="6">The sequence shown here is derived from an EMBL/GenBank/DDBJ whole genome shotgun (WGS) entry which is preliminary data.</text>
</comment>
<evidence type="ECO:0000259" key="4">
    <source>
        <dbReference type="Pfam" id="PF03446"/>
    </source>
</evidence>
<dbReference type="AlphaFoldDB" id="A0A6I4M7D5"/>
<keyword evidence="2" id="KW-0560">Oxidoreductase</keyword>